<evidence type="ECO:0000313" key="2">
    <source>
        <dbReference type="EMBL" id="PBK94551.1"/>
    </source>
</evidence>
<organism evidence="2 3">
    <name type="scientific">Armillaria gallica</name>
    <name type="common">Bulbous honey fungus</name>
    <name type="synonym">Armillaria bulbosa</name>
    <dbReference type="NCBI Taxonomy" id="47427"/>
    <lineage>
        <taxon>Eukaryota</taxon>
        <taxon>Fungi</taxon>
        <taxon>Dikarya</taxon>
        <taxon>Basidiomycota</taxon>
        <taxon>Agaricomycotina</taxon>
        <taxon>Agaricomycetes</taxon>
        <taxon>Agaricomycetidae</taxon>
        <taxon>Agaricales</taxon>
        <taxon>Marasmiineae</taxon>
        <taxon>Physalacriaceae</taxon>
        <taxon>Armillaria</taxon>
    </lineage>
</organism>
<dbReference type="AlphaFoldDB" id="A0A2H3DH41"/>
<accession>A0A2H3DH41</accession>
<proteinExistence type="predicted"/>
<evidence type="ECO:0000256" key="1">
    <source>
        <dbReference type="SAM" id="MobiDB-lite"/>
    </source>
</evidence>
<feature type="compositionally biased region" description="Polar residues" evidence="1">
    <location>
        <begin position="1"/>
        <end position="11"/>
    </location>
</feature>
<keyword evidence="3" id="KW-1185">Reference proteome</keyword>
<protein>
    <submittedName>
        <fullName evidence="2">Uncharacterized protein</fullName>
    </submittedName>
</protein>
<dbReference type="InParanoid" id="A0A2H3DH41"/>
<reference evidence="3" key="1">
    <citation type="journal article" date="2017" name="Nat. Ecol. Evol.">
        <title>Genome expansion and lineage-specific genetic innovations in the forest pathogenic fungi Armillaria.</title>
        <authorList>
            <person name="Sipos G."/>
            <person name="Prasanna A.N."/>
            <person name="Walter M.C."/>
            <person name="O'Connor E."/>
            <person name="Balint B."/>
            <person name="Krizsan K."/>
            <person name="Kiss B."/>
            <person name="Hess J."/>
            <person name="Varga T."/>
            <person name="Slot J."/>
            <person name="Riley R."/>
            <person name="Boka B."/>
            <person name="Rigling D."/>
            <person name="Barry K."/>
            <person name="Lee J."/>
            <person name="Mihaltcheva S."/>
            <person name="LaButti K."/>
            <person name="Lipzen A."/>
            <person name="Waldron R."/>
            <person name="Moloney N.M."/>
            <person name="Sperisen C."/>
            <person name="Kredics L."/>
            <person name="Vagvoelgyi C."/>
            <person name="Patrignani A."/>
            <person name="Fitzpatrick D."/>
            <person name="Nagy I."/>
            <person name="Doyle S."/>
            <person name="Anderson J.B."/>
            <person name="Grigoriev I.V."/>
            <person name="Gueldener U."/>
            <person name="Muensterkoetter M."/>
            <person name="Nagy L.G."/>
        </authorList>
    </citation>
    <scope>NUCLEOTIDE SEQUENCE [LARGE SCALE GENOMIC DNA]</scope>
    <source>
        <strain evidence="3">Ar21-2</strain>
    </source>
</reference>
<name>A0A2H3DH41_ARMGA</name>
<gene>
    <name evidence="2" type="ORF">ARMGADRAFT_1029622</name>
</gene>
<evidence type="ECO:0000313" key="3">
    <source>
        <dbReference type="Proteomes" id="UP000217790"/>
    </source>
</evidence>
<feature type="region of interest" description="Disordered" evidence="1">
    <location>
        <begin position="1"/>
        <end position="21"/>
    </location>
</feature>
<dbReference type="EMBL" id="KZ293654">
    <property type="protein sequence ID" value="PBK94551.1"/>
    <property type="molecule type" value="Genomic_DNA"/>
</dbReference>
<dbReference type="Proteomes" id="UP000217790">
    <property type="component" value="Unassembled WGS sequence"/>
</dbReference>
<feature type="region of interest" description="Disordered" evidence="1">
    <location>
        <begin position="176"/>
        <end position="209"/>
    </location>
</feature>
<sequence length="209" mass="23464">MPSKSATSNQEDSTDEVAIPAKSDEENCTAVCAMLQEFLKDGKRAKESMRNQLKMLLVNQRIMVQEMAHIWTAELFARLGFVDVNVNSDKYTHQYNAKMITLIMERDIQELSRNEDIDIHAPVMSFRCQQALIAKRLGKSMGNVTEKQINEDILLPKKVKKAKLVKIEKIEDKILHSGKTAKPGGAQGSAAPMQTTPDNNPHMVNVNEL</sequence>